<dbReference type="Gene3D" id="1.20.810.10">
    <property type="entry name" value="Cytochrome Bc1 Complex, Chain C"/>
    <property type="match status" value="1"/>
</dbReference>
<dbReference type="Pfam" id="PF00033">
    <property type="entry name" value="Cytochrome_B"/>
    <property type="match status" value="1"/>
</dbReference>
<comment type="caution">
    <text evidence="4">The sequence shown here is derived from an EMBL/GenBank/DDBJ whole genome shotgun (WGS) entry which is preliminary data.</text>
</comment>
<keyword evidence="5" id="KW-1185">Reference proteome</keyword>
<dbReference type="GO" id="GO:0015979">
    <property type="term" value="P:photosynthesis"/>
    <property type="evidence" value="ECO:0007669"/>
    <property type="project" value="UniProtKB-KW"/>
</dbReference>
<feature type="transmembrane region" description="Helical" evidence="2">
    <location>
        <begin position="12"/>
        <end position="39"/>
    </location>
</feature>
<dbReference type="GO" id="GO:0016491">
    <property type="term" value="F:oxidoreductase activity"/>
    <property type="evidence" value="ECO:0007669"/>
    <property type="project" value="InterPro"/>
</dbReference>
<dbReference type="GO" id="GO:0022904">
    <property type="term" value="P:respiratory electron transport chain"/>
    <property type="evidence" value="ECO:0007669"/>
    <property type="project" value="InterPro"/>
</dbReference>
<feature type="transmembrane region" description="Helical" evidence="2">
    <location>
        <begin position="95"/>
        <end position="119"/>
    </location>
</feature>
<evidence type="ECO:0000256" key="2">
    <source>
        <dbReference type="SAM" id="Phobius"/>
    </source>
</evidence>
<keyword evidence="2" id="KW-1133">Transmembrane helix</keyword>
<keyword evidence="2" id="KW-0472">Membrane</keyword>
<dbReference type="PANTHER" id="PTHR19271">
    <property type="entry name" value="CYTOCHROME B"/>
    <property type="match status" value="1"/>
</dbReference>
<dbReference type="InterPro" id="IPR027387">
    <property type="entry name" value="Cytb/b6-like_sf"/>
</dbReference>
<gene>
    <name evidence="4" type="ORF">NIES592_22635</name>
</gene>
<dbReference type="RefSeq" id="WP_073556979.1">
    <property type="nucleotide sequence ID" value="NZ_MRCA01000022.1"/>
</dbReference>
<dbReference type="InterPro" id="IPR016174">
    <property type="entry name" value="Di-haem_cyt_TM"/>
</dbReference>
<dbReference type="PROSITE" id="PS51002">
    <property type="entry name" value="CYTB_NTER"/>
    <property type="match status" value="1"/>
</dbReference>
<proteinExistence type="predicted"/>
<protein>
    <submittedName>
        <fullName evidence="4">Cytochrome B6</fullName>
    </submittedName>
</protein>
<evidence type="ECO:0000313" key="4">
    <source>
        <dbReference type="EMBL" id="OKH11120.1"/>
    </source>
</evidence>
<dbReference type="SUPFAM" id="SSF81342">
    <property type="entry name" value="Transmembrane di-heme cytochromes"/>
    <property type="match status" value="1"/>
</dbReference>
<dbReference type="OrthoDB" id="9804503at2"/>
<accession>A0A1U7GTA7</accession>
<name>A0A1U7GTA7_9CYAN</name>
<dbReference type="GO" id="GO:0009055">
    <property type="term" value="F:electron transfer activity"/>
    <property type="evidence" value="ECO:0007669"/>
    <property type="project" value="InterPro"/>
</dbReference>
<evidence type="ECO:0000256" key="1">
    <source>
        <dbReference type="ARBA" id="ARBA00022531"/>
    </source>
</evidence>
<feature type="domain" description="Cytochrome b/b6 N-terminal region profile" evidence="3">
    <location>
        <begin position="1"/>
        <end position="195"/>
    </location>
</feature>
<reference evidence="4 5" key="1">
    <citation type="submission" date="2016-11" db="EMBL/GenBank/DDBJ databases">
        <title>Draft Genome Sequences of Nine Cyanobacterial Strains from Diverse Habitats.</title>
        <authorList>
            <person name="Zhu T."/>
            <person name="Hou S."/>
            <person name="Lu X."/>
            <person name="Hess W.R."/>
        </authorList>
    </citation>
    <scope>NUCLEOTIDE SEQUENCE [LARGE SCALE GENOMIC DNA]</scope>
    <source>
        <strain evidence="4 5">NIES-592</strain>
    </source>
</reference>
<dbReference type="EMBL" id="MRCA01000022">
    <property type="protein sequence ID" value="OKH11120.1"/>
    <property type="molecule type" value="Genomic_DNA"/>
</dbReference>
<dbReference type="Proteomes" id="UP000186391">
    <property type="component" value="Unassembled WGS sequence"/>
</dbReference>
<evidence type="ECO:0000259" key="3">
    <source>
        <dbReference type="PROSITE" id="PS51002"/>
    </source>
</evidence>
<feature type="transmembrane region" description="Helical" evidence="2">
    <location>
        <begin position="69"/>
        <end position="88"/>
    </location>
</feature>
<organism evidence="4 5">
    <name type="scientific">Fischerella major NIES-592</name>
    <dbReference type="NCBI Taxonomy" id="210994"/>
    <lineage>
        <taxon>Bacteria</taxon>
        <taxon>Bacillati</taxon>
        <taxon>Cyanobacteriota</taxon>
        <taxon>Cyanophyceae</taxon>
        <taxon>Nostocales</taxon>
        <taxon>Hapalosiphonaceae</taxon>
        <taxon>Fischerella</taxon>
    </lineage>
</organism>
<feature type="transmembrane region" description="Helical" evidence="2">
    <location>
        <begin position="166"/>
        <end position="188"/>
    </location>
</feature>
<sequence>MESTEFNRVLRRIATVLSLVIITLSLVAASTGILLSIYYEPAAGRAYQSLKLITEQVQYGWLFRKAHNIAGNGVIAIALVQIVVLFLCRQFRKSWLSAWISAIFFTLIAIGLSWTAMILSWDQEGFWRFSIELGTIEAIPLIGSQLREILTGGAISTLTIQRLYTIHSYILSIAAIIISGAHLFSVLWQEKQMKAQFANSESANLPPSQLQGAGASLTES</sequence>
<dbReference type="PANTHER" id="PTHR19271:SF16">
    <property type="entry name" value="CYTOCHROME B"/>
    <property type="match status" value="1"/>
</dbReference>
<dbReference type="GO" id="GO:0016020">
    <property type="term" value="C:membrane"/>
    <property type="evidence" value="ECO:0007669"/>
    <property type="project" value="InterPro"/>
</dbReference>
<keyword evidence="2" id="KW-0812">Transmembrane</keyword>
<dbReference type="InterPro" id="IPR005797">
    <property type="entry name" value="Cyt_b/b6_N"/>
</dbReference>
<evidence type="ECO:0000313" key="5">
    <source>
        <dbReference type="Proteomes" id="UP000186391"/>
    </source>
</evidence>
<keyword evidence="1" id="KW-0602">Photosynthesis</keyword>
<dbReference type="AlphaFoldDB" id="A0A1U7GTA7"/>